<evidence type="ECO:0000313" key="3">
    <source>
        <dbReference type="Proteomes" id="UP000031036"/>
    </source>
</evidence>
<dbReference type="EMBL" id="JPKZ01002213">
    <property type="protein sequence ID" value="KHN77898.1"/>
    <property type="molecule type" value="Genomic_DNA"/>
</dbReference>
<dbReference type="AlphaFoldDB" id="A0A0B2V8L5"/>
<reference evidence="2 3" key="1">
    <citation type="submission" date="2014-11" db="EMBL/GenBank/DDBJ databases">
        <title>Genetic blueprint of the zoonotic pathogen Toxocara canis.</title>
        <authorList>
            <person name="Zhu X.-Q."/>
            <person name="Korhonen P.K."/>
            <person name="Cai H."/>
            <person name="Young N.D."/>
            <person name="Nejsum P."/>
            <person name="von Samson-Himmelstjerna G."/>
            <person name="Boag P.R."/>
            <person name="Tan P."/>
            <person name="Li Q."/>
            <person name="Min J."/>
            <person name="Yang Y."/>
            <person name="Wang X."/>
            <person name="Fang X."/>
            <person name="Hall R.S."/>
            <person name="Hofmann A."/>
            <person name="Sternberg P.W."/>
            <person name="Jex A.R."/>
            <person name="Gasser R.B."/>
        </authorList>
    </citation>
    <scope>NUCLEOTIDE SEQUENCE [LARGE SCALE GENOMIC DNA]</scope>
    <source>
        <strain evidence="2">PN_DK_2014</strain>
    </source>
</reference>
<gene>
    <name evidence="2" type="ORF">Tcan_09965</name>
</gene>
<dbReference type="Proteomes" id="UP000031036">
    <property type="component" value="Unassembled WGS sequence"/>
</dbReference>
<proteinExistence type="predicted"/>
<organism evidence="2 3">
    <name type="scientific">Toxocara canis</name>
    <name type="common">Canine roundworm</name>
    <dbReference type="NCBI Taxonomy" id="6265"/>
    <lineage>
        <taxon>Eukaryota</taxon>
        <taxon>Metazoa</taxon>
        <taxon>Ecdysozoa</taxon>
        <taxon>Nematoda</taxon>
        <taxon>Chromadorea</taxon>
        <taxon>Rhabditida</taxon>
        <taxon>Spirurina</taxon>
        <taxon>Ascaridomorpha</taxon>
        <taxon>Ascaridoidea</taxon>
        <taxon>Toxocaridae</taxon>
        <taxon>Toxocara</taxon>
    </lineage>
</organism>
<evidence type="ECO:0000313" key="2">
    <source>
        <dbReference type="EMBL" id="KHN77898.1"/>
    </source>
</evidence>
<protein>
    <submittedName>
        <fullName evidence="2">Uncharacterized protein</fullName>
    </submittedName>
</protein>
<feature type="region of interest" description="Disordered" evidence="1">
    <location>
        <begin position="1"/>
        <end position="26"/>
    </location>
</feature>
<name>A0A0B2V8L5_TOXCA</name>
<feature type="compositionally biased region" description="Polar residues" evidence="1">
    <location>
        <begin position="1"/>
        <end position="23"/>
    </location>
</feature>
<evidence type="ECO:0000256" key="1">
    <source>
        <dbReference type="SAM" id="MobiDB-lite"/>
    </source>
</evidence>
<sequence length="81" mass="8742">MSPSSKLPSPSTRPVGSDNQSYHTAVHSKLLAPTRIHARETGIKLTSLFHDRERTKNCLLPDLLVKMSKYGPDGIKGSGGA</sequence>
<keyword evidence="3" id="KW-1185">Reference proteome</keyword>
<accession>A0A0B2V8L5</accession>
<comment type="caution">
    <text evidence="2">The sequence shown here is derived from an EMBL/GenBank/DDBJ whole genome shotgun (WGS) entry which is preliminary data.</text>
</comment>